<dbReference type="GO" id="GO:0004518">
    <property type="term" value="F:nuclease activity"/>
    <property type="evidence" value="ECO:0007669"/>
    <property type="project" value="UniProtKB-KW"/>
</dbReference>
<organism evidence="6 7">
    <name type="scientific">Fervidobacterium gondwanense DSM 13020</name>
    <dbReference type="NCBI Taxonomy" id="1121883"/>
    <lineage>
        <taxon>Bacteria</taxon>
        <taxon>Thermotogati</taxon>
        <taxon>Thermotogota</taxon>
        <taxon>Thermotogae</taxon>
        <taxon>Thermotogales</taxon>
        <taxon>Fervidobacteriaceae</taxon>
        <taxon>Fervidobacterium</taxon>
    </lineage>
</organism>
<dbReference type="AlphaFoldDB" id="A0A1M7SBZ8"/>
<proteinExistence type="predicted"/>
<accession>A0A1M7SBZ8</accession>
<evidence type="ECO:0000313" key="6">
    <source>
        <dbReference type="EMBL" id="SHN55996.1"/>
    </source>
</evidence>
<dbReference type="RefSeq" id="WP_072758459.1">
    <property type="nucleotide sequence ID" value="NZ_FRDJ01000003.1"/>
</dbReference>
<dbReference type="GO" id="GO:0016787">
    <property type="term" value="F:hydrolase activity"/>
    <property type="evidence" value="ECO:0007669"/>
    <property type="project" value="UniProtKB-KW"/>
</dbReference>
<gene>
    <name evidence="6" type="ORF">SAMN02745226_00721</name>
</gene>
<dbReference type="SUPFAM" id="SSF53098">
    <property type="entry name" value="Ribonuclease H-like"/>
    <property type="match status" value="1"/>
</dbReference>
<evidence type="ECO:0000259" key="5">
    <source>
        <dbReference type="SMART" id="SM00732"/>
    </source>
</evidence>
<sequence length="218" mass="25053">MSVLAIDFGKSKCGYAIGTLFVSESGTVRTSEIIEKTKRFEKIAVGLPLSMSGNYSTQTFEAIKFALKLKKMGKSVFFIDERMTTKMAKTFSKTDDDRFSAEQLLLEYLNNPSNSIEFKLSRLELEEEISCQTVLFIEVPFNDRITFENALVYSKDPYIAYTHFETGSFVYRVWKDLNDKIKTLEKKPDLVIINKDCRQLLSNLEFSSDVLLVDVKYE</sequence>
<feature type="domain" description="YqgF/RNase H-like" evidence="5">
    <location>
        <begin position="1"/>
        <end position="88"/>
    </location>
</feature>
<keyword evidence="7" id="KW-1185">Reference proteome</keyword>
<reference evidence="7" key="1">
    <citation type="submission" date="2016-12" db="EMBL/GenBank/DDBJ databases">
        <authorList>
            <person name="Varghese N."/>
            <person name="Submissions S."/>
        </authorList>
    </citation>
    <scope>NUCLEOTIDE SEQUENCE [LARGE SCALE GENOMIC DNA]</scope>
    <source>
        <strain evidence="7">DSM 13020</strain>
    </source>
</reference>
<protein>
    <submittedName>
        <fullName evidence="6">Putative holliday junction resolvase</fullName>
    </submittedName>
</protein>
<dbReference type="InterPro" id="IPR037027">
    <property type="entry name" value="YqgF/RNaseH-like_dom_sf"/>
</dbReference>
<evidence type="ECO:0000256" key="1">
    <source>
        <dbReference type="ARBA" id="ARBA00022490"/>
    </source>
</evidence>
<dbReference type="SMART" id="SM00732">
    <property type="entry name" value="YqgFc"/>
    <property type="match status" value="1"/>
</dbReference>
<dbReference type="STRING" id="1121883.SAMN02745226_00721"/>
<dbReference type="InterPro" id="IPR012337">
    <property type="entry name" value="RNaseH-like_sf"/>
</dbReference>
<name>A0A1M7SBZ8_FERGO</name>
<evidence type="ECO:0000256" key="2">
    <source>
        <dbReference type="ARBA" id="ARBA00022517"/>
    </source>
</evidence>
<keyword evidence="1" id="KW-0963">Cytoplasm</keyword>
<dbReference type="EMBL" id="FRDJ01000003">
    <property type="protein sequence ID" value="SHN55996.1"/>
    <property type="molecule type" value="Genomic_DNA"/>
</dbReference>
<dbReference type="GO" id="GO:0006364">
    <property type="term" value="P:rRNA processing"/>
    <property type="evidence" value="ECO:0007669"/>
    <property type="project" value="InterPro"/>
</dbReference>
<keyword evidence="4" id="KW-0378">Hydrolase</keyword>
<evidence type="ECO:0000256" key="4">
    <source>
        <dbReference type="ARBA" id="ARBA00022801"/>
    </source>
</evidence>
<keyword evidence="3" id="KW-0540">Nuclease</keyword>
<dbReference type="CDD" id="cd16964">
    <property type="entry name" value="YqgF"/>
    <property type="match status" value="1"/>
</dbReference>
<dbReference type="OrthoDB" id="44843at2"/>
<dbReference type="Proteomes" id="UP000184207">
    <property type="component" value="Unassembled WGS sequence"/>
</dbReference>
<dbReference type="Pfam" id="PF03652">
    <property type="entry name" value="RuvX"/>
    <property type="match status" value="1"/>
</dbReference>
<evidence type="ECO:0000313" key="7">
    <source>
        <dbReference type="Proteomes" id="UP000184207"/>
    </source>
</evidence>
<evidence type="ECO:0000256" key="3">
    <source>
        <dbReference type="ARBA" id="ARBA00022722"/>
    </source>
</evidence>
<keyword evidence="2" id="KW-0690">Ribosome biogenesis</keyword>
<dbReference type="Gene3D" id="3.30.420.140">
    <property type="entry name" value="YqgF/RNase H-like domain"/>
    <property type="match status" value="1"/>
</dbReference>
<dbReference type="InterPro" id="IPR006641">
    <property type="entry name" value="YqgF/RNaseH-like_dom"/>
</dbReference>
<dbReference type="InterPro" id="IPR005227">
    <property type="entry name" value="YqgF"/>
</dbReference>